<feature type="transmembrane region" description="Helical" evidence="7">
    <location>
        <begin position="38"/>
        <end position="59"/>
    </location>
</feature>
<evidence type="ECO:0000256" key="4">
    <source>
        <dbReference type="ARBA" id="ARBA00022989"/>
    </source>
</evidence>
<organism evidence="9">
    <name type="scientific">uncultured Latescibacterota bacterium</name>
    <dbReference type="NCBI Taxonomy" id="199737"/>
    <lineage>
        <taxon>Bacteria</taxon>
        <taxon>Pseudomonadati</taxon>
        <taxon>Candidatus Latescibacterota</taxon>
        <taxon>environmental samples</taxon>
    </lineage>
</organism>
<feature type="transmembrane region" description="Helical" evidence="7">
    <location>
        <begin position="154"/>
        <end position="178"/>
    </location>
</feature>
<proteinExistence type="inferred from homology"/>
<dbReference type="PANTHER" id="PTHR30625">
    <property type="entry name" value="PROTEIN TOLQ"/>
    <property type="match status" value="1"/>
</dbReference>
<evidence type="ECO:0000256" key="6">
    <source>
        <dbReference type="RuleBase" id="RU004057"/>
    </source>
</evidence>
<reference evidence="9" key="1">
    <citation type="journal article" date="2005" name="Environ. Microbiol.">
        <title>Lateral gene transfer and phylogenetic assignment of environmental fosmid clones.</title>
        <authorList>
            <person name="Nesbo C.L."/>
            <person name="Boucher Y."/>
            <person name="Dlutek M."/>
            <person name="Doolittle F.W."/>
        </authorList>
    </citation>
    <scope>NUCLEOTIDE SEQUENCE</scope>
</reference>
<dbReference type="PANTHER" id="PTHR30625:SF3">
    <property type="entry name" value="TOL-PAL SYSTEM PROTEIN TOLQ"/>
    <property type="match status" value="1"/>
</dbReference>
<evidence type="ECO:0000256" key="1">
    <source>
        <dbReference type="ARBA" id="ARBA00004651"/>
    </source>
</evidence>
<comment type="similarity">
    <text evidence="6">Belongs to the exbB/tolQ family.</text>
</comment>
<protein>
    <submittedName>
        <fullName evidence="9">Biopolymer transport protein</fullName>
    </submittedName>
</protein>
<evidence type="ECO:0000313" key="9">
    <source>
        <dbReference type="EMBL" id="CAI78815.1"/>
    </source>
</evidence>
<keyword evidence="6" id="KW-0813">Transport</keyword>
<evidence type="ECO:0000259" key="8">
    <source>
        <dbReference type="Pfam" id="PF01618"/>
    </source>
</evidence>
<dbReference type="InterPro" id="IPR050790">
    <property type="entry name" value="ExbB/TolQ_transport"/>
</dbReference>
<dbReference type="GO" id="GO:0005886">
    <property type="term" value="C:plasma membrane"/>
    <property type="evidence" value="ECO:0007669"/>
    <property type="project" value="UniProtKB-SubCell"/>
</dbReference>
<evidence type="ECO:0000256" key="7">
    <source>
        <dbReference type="SAM" id="Phobius"/>
    </source>
</evidence>
<keyword evidence="5 7" id="KW-0472">Membrane</keyword>
<keyword evidence="2" id="KW-1003">Cell membrane</keyword>
<name>Q2YZV7_9BACT</name>
<dbReference type="AlphaFoldDB" id="Q2YZV7"/>
<accession>Q2YZV7</accession>
<keyword evidence="3 7" id="KW-0812">Transmembrane</keyword>
<dbReference type="GO" id="GO:0017038">
    <property type="term" value="P:protein import"/>
    <property type="evidence" value="ECO:0007669"/>
    <property type="project" value="TreeGrafter"/>
</dbReference>
<evidence type="ECO:0000256" key="2">
    <source>
        <dbReference type="ARBA" id="ARBA00022475"/>
    </source>
</evidence>
<evidence type="ECO:0000256" key="5">
    <source>
        <dbReference type="ARBA" id="ARBA00023136"/>
    </source>
</evidence>
<dbReference type="Pfam" id="PF01618">
    <property type="entry name" value="MotA_ExbB"/>
    <property type="match status" value="1"/>
</dbReference>
<feature type="domain" description="MotA/TolQ/ExbB proton channel" evidence="8">
    <location>
        <begin position="116"/>
        <end position="235"/>
    </location>
</feature>
<sequence>MEGQILLGSLLVVPAIPGYAGGDVFDMIIRAAAFSKIILLILFGFSVSSWAIILERWWFYKRAERRSLAFLQSFRRAASPQAFRTAVSGGRDNPFARIFDRALKQAENGSEDSHDAGYREMPVATATERTVATESLKRTLELATTEEIAVLERYLGFLATTGSTCPFIGLLGTVWGVMSSFMSMGREGSASLAVVAPGIAEALIVTAAGLFAAIPAVIGYNLYVNRVQRFTRRMDSFSLELLNALERNNL</sequence>
<dbReference type="EMBL" id="AJ937766">
    <property type="protein sequence ID" value="CAI78815.1"/>
    <property type="molecule type" value="Genomic_DNA"/>
</dbReference>
<evidence type="ECO:0000256" key="3">
    <source>
        <dbReference type="ARBA" id="ARBA00022692"/>
    </source>
</evidence>
<keyword evidence="6" id="KW-0653">Protein transport</keyword>
<gene>
    <name evidence="9" type="primary">tolQ</name>
</gene>
<keyword evidence="4 7" id="KW-1133">Transmembrane helix</keyword>
<feature type="transmembrane region" description="Helical" evidence="7">
    <location>
        <begin position="198"/>
        <end position="224"/>
    </location>
</feature>
<comment type="subcellular location">
    <subcellularLocation>
        <location evidence="1">Cell membrane</location>
        <topology evidence="1">Multi-pass membrane protein</topology>
    </subcellularLocation>
    <subcellularLocation>
        <location evidence="6">Membrane</location>
        <topology evidence="6">Multi-pass membrane protein</topology>
    </subcellularLocation>
</comment>
<dbReference type="InterPro" id="IPR002898">
    <property type="entry name" value="MotA_ExbB_proton_chnl"/>
</dbReference>